<protein>
    <recommendedName>
        <fullName evidence="5">ATP-grasp domain-containing protein</fullName>
    </recommendedName>
</protein>
<sequence>MSIAIICRYPHDKINLSEWLNNVKEPVFLFTNNNVADTYPDSLFRGKFVYDKYFSDYSLEYDIANLNKEYPINTLITYEETDIIRASIIRENLKIKGQGLKSAQAFRDKALMKDYVQKSGYKTPKFKRVDSTFDLMTFADENGFPLFIKPIDGMAALNTNKINSYGDLKKWLKENKPNNFIIETYIEGDVFHTDGIISDGELLFFTAFEYFNTTFSASDKDGMGDILINKTSQDYDEFLRYTKNILNALPTPSNCTFHLEFFRNNKGELILCEAACRTSGALVPQIVERACGISLHRESTMIHVEKDYYINPSINNKTLYGAFYKPLKNGLLEKSVKEIPFEYVVEQYIHGKEGESYNPSAYFHTYVEYIIEAPDRDTLLKRFNEVDCFIDNNTDWKIENNR</sequence>
<keyword evidence="7" id="KW-1185">Reference proteome</keyword>
<keyword evidence="2 4" id="KW-0547">Nucleotide-binding</keyword>
<dbReference type="Gene3D" id="3.40.50.20">
    <property type="match status" value="1"/>
</dbReference>
<dbReference type="AlphaFoldDB" id="A0A9X4AE08"/>
<dbReference type="PANTHER" id="PTHR43585">
    <property type="entry name" value="FUMIPYRROLE BIOSYNTHESIS PROTEIN C"/>
    <property type="match status" value="1"/>
</dbReference>
<keyword evidence="1" id="KW-0436">Ligase</keyword>
<dbReference type="PROSITE" id="PS50975">
    <property type="entry name" value="ATP_GRASP"/>
    <property type="match status" value="1"/>
</dbReference>
<dbReference type="PANTHER" id="PTHR43585:SF2">
    <property type="entry name" value="ATP-GRASP ENZYME FSQD"/>
    <property type="match status" value="1"/>
</dbReference>
<dbReference type="EMBL" id="JAMQKC010000003">
    <property type="protein sequence ID" value="MDC3416212.1"/>
    <property type="molecule type" value="Genomic_DNA"/>
</dbReference>
<dbReference type="InterPro" id="IPR011761">
    <property type="entry name" value="ATP-grasp"/>
</dbReference>
<evidence type="ECO:0000256" key="1">
    <source>
        <dbReference type="ARBA" id="ARBA00022598"/>
    </source>
</evidence>
<dbReference type="GO" id="GO:0046872">
    <property type="term" value="F:metal ion binding"/>
    <property type="evidence" value="ECO:0007669"/>
    <property type="project" value="InterPro"/>
</dbReference>
<dbReference type="Proteomes" id="UP001145069">
    <property type="component" value="Unassembled WGS sequence"/>
</dbReference>
<evidence type="ECO:0000256" key="2">
    <source>
        <dbReference type="ARBA" id="ARBA00022741"/>
    </source>
</evidence>
<evidence type="ECO:0000313" key="6">
    <source>
        <dbReference type="EMBL" id="MDC3416212.1"/>
    </source>
</evidence>
<proteinExistence type="predicted"/>
<dbReference type="GO" id="GO:0005524">
    <property type="term" value="F:ATP binding"/>
    <property type="evidence" value="ECO:0007669"/>
    <property type="project" value="UniProtKB-UniRule"/>
</dbReference>
<dbReference type="RefSeq" id="WP_272445217.1">
    <property type="nucleotide sequence ID" value="NZ_JAMQKC010000003.1"/>
</dbReference>
<feature type="domain" description="ATP-grasp" evidence="5">
    <location>
        <begin position="113"/>
        <end position="304"/>
    </location>
</feature>
<organism evidence="6 7">
    <name type="scientific">Aquibacillus salsiterrae</name>
    <dbReference type="NCBI Taxonomy" id="2950439"/>
    <lineage>
        <taxon>Bacteria</taxon>
        <taxon>Bacillati</taxon>
        <taxon>Bacillota</taxon>
        <taxon>Bacilli</taxon>
        <taxon>Bacillales</taxon>
        <taxon>Bacillaceae</taxon>
        <taxon>Aquibacillus</taxon>
    </lineage>
</organism>
<gene>
    <name evidence="6" type="ORF">NC799_04715</name>
</gene>
<evidence type="ECO:0000256" key="4">
    <source>
        <dbReference type="PROSITE-ProRule" id="PRU00409"/>
    </source>
</evidence>
<accession>A0A9X4AE08</accession>
<evidence type="ECO:0000259" key="5">
    <source>
        <dbReference type="PROSITE" id="PS50975"/>
    </source>
</evidence>
<evidence type="ECO:0000313" key="7">
    <source>
        <dbReference type="Proteomes" id="UP001145069"/>
    </source>
</evidence>
<dbReference type="SUPFAM" id="SSF56059">
    <property type="entry name" value="Glutathione synthetase ATP-binding domain-like"/>
    <property type="match status" value="1"/>
</dbReference>
<reference evidence="6" key="1">
    <citation type="submission" date="2022-06" db="EMBL/GenBank/DDBJ databases">
        <title>Aquibacillus sp. a new bacterium isolated from soil saline samples.</title>
        <authorList>
            <person name="Galisteo C."/>
            <person name="De La Haba R."/>
            <person name="Sanchez-Porro C."/>
            <person name="Ventosa A."/>
        </authorList>
    </citation>
    <scope>NUCLEOTIDE SEQUENCE</scope>
    <source>
        <strain evidence="6">3ASR75-54</strain>
    </source>
</reference>
<name>A0A9X4AE08_9BACI</name>
<comment type="caution">
    <text evidence="6">The sequence shown here is derived from an EMBL/GenBank/DDBJ whole genome shotgun (WGS) entry which is preliminary data.</text>
</comment>
<keyword evidence="3 4" id="KW-0067">ATP-binding</keyword>
<dbReference type="InterPro" id="IPR052032">
    <property type="entry name" value="ATP-dep_AA_Ligase"/>
</dbReference>
<dbReference type="Gene3D" id="3.30.470.20">
    <property type="entry name" value="ATP-grasp fold, B domain"/>
    <property type="match status" value="1"/>
</dbReference>
<evidence type="ECO:0000256" key="3">
    <source>
        <dbReference type="ARBA" id="ARBA00022840"/>
    </source>
</evidence>
<dbReference type="GO" id="GO:0016874">
    <property type="term" value="F:ligase activity"/>
    <property type="evidence" value="ECO:0007669"/>
    <property type="project" value="UniProtKB-KW"/>
</dbReference>